<evidence type="ECO:0000313" key="2">
    <source>
        <dbReference type="EMBL" id="VEL18080.1"/>
    </source>
</evidence>
<reference evidence="2" key="1">
    <citation type="submission" date="2018-11" db="EMBL/GenBank/DDBJ databases">
        <authorList>
            <consortium name="Pathogen Informatics"/>
        </authorList>
    </citation>
    <scope>NUCLEOTIDE SEQUENCE</scope>
</reference>
<dbReference type="EMBL" id="CAAALY010035564">
    <property type="protein sequence ID" value="VEL18080.1"/>
    <property type="molecule type" value="Genomic_DNA"/>
</dbReference>
<protein>
    <submittedName>
        <fullName evidence="2">Uncharacterized protein</fullName>
    </submittedName>
</protein>
<evidence type="ECO:0000256" key="1">
    <source>
        <dbReference type="SAM" id="MobiDB-lite"/>
    </source>
</evidence>
<sequence length="377" mass="41175">LRLSPSSNRSPKAHSSAVISSRLTISPHAISKSRQRRRDSRNTTSLSGYLNASIDGGQGAFIQRRRSKTSGEKSVRSSSMAPLAAAQKRRRRSVLETPNPQRSHPRWERAQLAAAKKTKDRLYTFTHLSFHVSAKFHMQTSINELTLSKEIIVSESPLKPEFDLLPQSLHSSKSQLTAASYPTPLGSPLRRLWRANSTQPTSLPRCHSGISLAVSSAAVASSSSSSFSNLATSLEPSRRLYATATTPIKSRGLNSLSSVTDHQQLQGSTCMSIAMSRAERWRQRQLDEEASLSQFTTSNTCSLPADAPSQSSKPDDEASAGSFWPSRPGLRLRRQCSSNLFANLAGQTDCKYLATGPQASWPIGSLENLVKSPVKSR</sequence>
<name>A0A448WR25_9PLAT</name>
<evidence type="ECO:0000313" key="3">
    <source>
        <dbReference type="Proteomes" id="UP000784294"/>
    </source>
</evidence>
<comment type="caution">
    <text evidence="2">The sequence shown here is derived from an EMBL/GenBank/DDBJ whole genome shotgun (WGS) entry which is preliminary data.</text>
</comment>
<organism evidence="2 3">
    <name type="scientific">Protopolystoma xenopodis</name>
    <dbReference type="NCBI Taxonomy" id="117903"/>
    <lineage>
        <taxon>Eukaryota</taxon>
        <taxon>Metazoa</taxon>
        <taxon>Spiralia</taxon>
        <taxon>Lophotrochozoa</taxon>
        <taxon>Platyhelminthes</taxon>
        <taxon>Monogenea</taxon>
        <taxon>Polyopisthocotylea</taxon>
        <taxon>Polystomatidea</taxon>
        <taxon>Polystomatidae</taxon>
        <taxon>Protopolystoma</taxon>
    </lineage>
</organism>
<feature type="region of interest" description="Disordered" evidence="1">
    <location>
        <begin position="1"/>
        <end position="108"/>
    </location>
</feature>
<feature type="non-terminal residue" evidence="2">
    <location>
        <position position="1"/>
    </location>
</feature>
<dbReference type="Proteomes" id="UP000784294">
    <property type="component" value="Unassembled WGS sequence"/>
</dbReference>
<feature type="region of interest" description="Disordered" evidence="1">
    <location>
        <begin position="285"/>
        <end position="326"/>
    </location>
</feature>
<dbReference type="AlphaFoldDB" id="A0A448WR25"/>
<proteinExistence type="predicted"/>
<gene>
    <name evidence="2" type="ORF">PXEA_LOCUS11520</name>
</gene>
<dbReference type="OrthoDB" id="6288557at2759"/>
<accession>A0A448WR25</accession>
<feature type="compositionally biased region" description="Polar residues" evidence="1">
    <location>
        <begin position="1"/>
        <end position="10"/>
    </location>
</feature>
<keyword evidence="3" id="KW-1185">Reference proteome</keyword>
<feature type="compositionally biased region" description="Polar residues" evidence="1">
    <location>
        <begin position="291"/>
        <end position="312"/>
    </location>
</feature>